<dbReference type="RefSeq" id="WP_130254034.1">
    <property type="nucleotide sequence ID" value="NZ_PPSX01000010.1"/>
</dbReference>
<feature type="signal peptide" evidence="1">
    <location>
        <begin position="1"/>
        <end position="22"/>
    </location>
</feature>
<sequence length="132" mass="15060">MKIRAFLALVSALLLSACVTKPEPEPFKIEKQKLHTKQADDGTHLFAFIVTVEKQARVKLDAAKKISRSDFKRFVNEEHIEDSSSLKLALEDRAVVLLKGALQEQAYCPNGYLIDEVYWKERQVQLRGKCND</sequence>
<reference evidence="2 3" key="1">
    <citation type="submission" date="2018-01" db="EMBL/GenBank/DDBJ databases">
        <title>Co-occurrence of chitin degradation, pigmentation and bioactivity in marine Pseudoalteromonas.</title>
        <authorList>
            <person name="Paulsen S."/>
            <person name="Gram L."/>
            <person name="Machado H."/>
        </authorList>
    </citation>
    <scope>NUCLEOTIDE SEQUENCE [LARGE SCALE GENOMIC DNA]</scope>
    <source>
        <strain evidence="2 3">S3898</strain>
    </source>
</reference>
<name>A0A4Q7IRS8_9GAMM</name>
<evidence type="ECO:0000313" key="2">
    <source>
        <dbReference type="EMBL" id="RZQ54740.1"/>
    </source>
</evidence>
<evidence type="ECO:0000256" key="1">
    <source>
        <dbReference type="SAM" id="SignalP"/>
    </source>
</evidence>
<dbReference type="Proteomes" id="UP000291338">
    <property type="component" value="Unassembled WGS sequence"/>
</dbReference>
<feature type="chain" id="PRO_5021030194" description="Lipoprotein" evidence="1">
    <location>
        <begin position="23"/>
        <end position="132"/>
    </location>
</feature>
<protein>
    <recommendedName>
        <fullName evidence="4">Lipoprotein</fullName>
    </recommendedName>
</protein>
<keyword evidence="1" id="KW-0732">Signal</keyword>
<dbReference type="PROSITE" id="PS51257">
    <property type="entry name" value="PROKAR_LIPOPROTEIN"/>
    <property type="match status" value="1"/>
</dbReference>
<dbReference type="AlphaFoldDB" id="A0A4Q7IRS8"/>
<proteinExistence type="predicted"/>
<evidence type="ECO:0000313" key="3">
    <source>
        <dbReference type="Proteomes" id="UP000291338"/>
    </source>
</evidence>
<comment type="caution">
    <text evidence="2">The sequence shown here is derived from an EMBL/GenBank/DDBJ whole genome shotgun (WGS) entry which is preliminary data.</text>
</comment>
<gene>
    <name evidence="2" type="ORF">C1E23_02350</name>
</gene>
<organism evidence="2 3">
    <name type="scientific">Pseudoalteromonas phenolica</name>
    <dbReference type="NCBI Taxonomy" id="161398"/>
    <lineage>
        <taxon>Bacteria</taxon>
        <taxon>Pseudomonadati</taxon>
        <taxon>Pseudomonadota</taxon>
        <taxon>Gammaproteobacteria</taxon>
        <taxon>Alteromonadales</taxon>
        <taxon>Pseudoalteromonadaceae</taxon>
        <taxon>Pseudoalteromonas</taxon>
    </lineage>
</organism>
<evidence type="ECO:0008006" key="4">
    <source>
        <dbReference type="Google" id="ProtNLM"/>
    </source>
</evidence>
<dbReference type="EMBL" id="PPSX01000010">
    <property type="protein sequence ID" value="RZQ54740.1"/>
    <property type="molecule type" value="Genomic_DNA"/>
</dbReference>
<accession>A0A4Q7IRS8</accession>